<organism evidence="2 3">
    <name type="scientific">Metamycoplasma phocicerebrale</name>
    <dbReference type="NCBI Taxonomy" id="142649"/>
    <lineage>
        <taxon>Bacteria</taxon>
        <taxon>Bacillati</taxon>
        <taxon>Mycoplasmatota</taxon>
        <taxon>Mycoplasmoidales</taxon>
        <taxon>Metamycoplasmataceae</taxon>
        <taxon>Metamycoplasma</taxon>
    </lineage>
</organism>
<feature type="transmembrane region" description="Helical" evidence="1">
    <location>
        <begin position="545"/>
        <end position="565"/>
    </location>
</feature>
<dbReference type="Proteomes" id="UP000256585">
    <property type="component" value="Chromosome"/>
</dbReference>
<protein>
    <submittedName>
        <fullName evidence="2">Uncharacterized protein</fullName>
    </submittedName>
</protein>
<gene>
    <name evidence="2" type="ORF">DMC14_002840</name>
</gene>
<sequence>MKTLFKNHFIYFVKNKPIIFLLLIFGLMSFSVVPFFIIDNLKNNFNWIIYFILFVLSLFSIFIMIYYFFISTKKNQYDTFLSSMYSSGLKILISKYLFLLTIFSIFSFLISIVPTSFMFINYKNNMFGFIYFILLMLSTFFMMNILFWLFMFFMSFKKNIIYKNIALSLTAIVVLSTPILIKSFVSKSNYQNKFKNVYKIVEKTKNNSFNVQYVPGDNYIKTQEDTKFYIDLVDSFYFLPIYIANLFENKNLNINFRISSNLENDERFALYRTENKLIQKKWNKDSNFYIYGINDEPLISYSNDQLNKLINDNLYSKIENKNNIKIVSKIIEKLYWERSKIPIEQQRIIELISGVKNKKIQYLRRDWKALKYNNSQLINVIKQNFGLNFLELLNNFYDTYEFNSISNVDAKNGQFYFKKSIEINDTYNLENKISEIDEKYIKNNFLQITDEKVFFNLNSSKVFSISLLEFRKVFSNITSQDKWISFIDENKFQLFKIQNILDKIYLFSDENNSVLKYTFQPNASIGEYYNNVIQYKSILGKNTNIINVFLIIIITLFLIPTSIIWSKKGRV</sequence>
<reference evidence="2" key="1">
    <citation type="submission" date="2019-03" db="EMBL/GenBank/DDBJ databases">
        <title>Draft Sequence and Annotation of the Mycoplasma phocicerebrale Strain 1049T Genome.</title>
        <authorList>
            <person name="Frasca S.Jr."/>
            <person name="Kutish G.F."/>
            <person name="Castellanos Gell J."/>
            <person name="Michaels D.L."/>
            <person name="Brown D.R."/>
        </authorList>
    </citation>
    <scope>NUCLEOTIDE SEQUENCE</scope>
    <source>
        <strain evidence="2">1049</strain>
    </source>
</reference>
<dbReference type="RefSeq" id="WP_116171474.1">
    <property type="nucleotide sequence ID" value="NZ_CP033058.2"/>
</dbReference>
<dbReference type="AlphaFoldDB" id="A0A3Q9V5P8"/>
<keyword evidence="1" id="KW-0472">Membrane</keyword>
<feature type="transmembrane region" description="Helical" evidence="1">
    <location>
        <begin position="126"/>
        <end position="153"/>
    </location>
</feature>
<feature type="transmembrane region" description="Helical" evidence="1">
    <location>
        <begin position="165"/>
        <end position="185"/>
    </location>
</feature>
<proteinExistence type="predicted"/>
<evidence type="ECO:0000256" key="1">
    <source>
        <dbReference type="SAM" id="Phobius"/>
    </source>
</evidence>
<keyword evidence="1" id="KW-0812">Transmembrane</keyword>
<feature type="transmembrane region" description="Helical" evidence="1">
    <location>
        <begin position="20"/>
        <end position="41"/>
    </location>
</feature>
<accession>A0A3Q9V5P8</accession>
<evidence type="ECO:0000313" key="2">
    <source>
        <dbReference type="EMBL" id="AZZ65703.1"/>
    </source>
</evidence>
<evidence type="ECO:0000313" key="3">
    <source>
        <dbReference type="Proteomes" id="UP000256585"/>
    </source>
</evidence>
<name>A0A3Q9V5P8_9BACT</name>
<dbReference type="EMBL" id="CP033058">
    <property type="protein sequence ID" value="AZZ65703.1"/>
    <property type="molecule type" value="Genomic_DNA"/>
</dbReference>
<dbReference type="OrthoDB" id="8764943at2"/>
<dbReference type="KEGG" id="mphc:DMC14_002840"/>
<keyword evidence="3" id="KW-1185">Reference proteome</keyword>
<keyword evidence="1" id="KW-1133">Transmembrane helix</keyword>
<feature type="transmembrane region" description="Helical" evidence="1">
    <location>
        <begin position="96"/>
        <end position="120"/>
    </location>
</feature>
<feature type="transmembrane region" description="Helical" evidence="1">
    <location>
        <begin position="47"/>
        <end position="69"/>
    </location>
</feature>